<evidence type="ECO:0000313" key="1">
    <source>
        <dbReference type="EMBL" id="QEC73980.1"/>
    </source>
</evidence>
<name>A0A5B8VR74_9BACT</name>
<accession>A0A5B8VR74</accession>
<dbReference type="RefSeq" id="WP_146787440.1">
    <property type="nucleotide sequence ID" value="NZ_CP042434.1"/>
</dbReference>
<gene>
    <name evidence="1" type="ORF">FSB73_22215</name>
</gene>
<reference evidence="1 2" key="1">
    <citation type="journal article" date="2017" name="Int. J. Syst. Evol. Microbiol.">
        <title>Arachidicoccus ginsenosidivorans sp. nov., with ginsenoside-converting activity isolated from ginseng cultivating soil.</title>
        <authorList>
            <person name="Siddiqi M.Z."/>
            <person name="Aslam Z."/>
            <person name="Im W.T."/>
        </authorList>
    </citation>
    <scope>NUCLEOTIDE SEQUENCE [LARGE SCALE GENOMIC DNA]</scope>
    <source>
        <strain evidence="1 2">Gsoil 809</strain>
    </source>
</reference>
<protein>
    <submittedName>
        <fullName evidence="1">Uncharacterized protein</fullName>
    </submittedName>
</protein>
<dbReference type="Proteomes" id="UP000321291">
    <property type="component" value="Chromosome"/>
</dbReference>
<organism evidence="1 2">
    <name type="scientific">Arachidicoccus ginsenosidivorans</name>
    <dbReference type="NCBI Taxonomy" id="496057"/>
    <lineage>
        <taxon>Bacteria</taxon>
        <taxon>Pseudomonadati</taxon>
        <taxon>Bacteroidota</taxon>
        <taxon>Chitinophagia</taxon>
        <taxon>Chitinophagales</taxon>
        <taxon>Chitinophagaceae</taxon>
        <taxon>Arachidicoccus</taxon>
    </lineage>
</organism>
<dbReference type="AlphaFoldDB" id="A0A5B8VR74"/>
<evidence type="ECO:0000313" key="2">
    <source>
        <dbReference type="Proteomes" id="UP000321291"/>
    </source>
</evidence>
<sequence>MMCRRYIGKYITNLLALILLPSLLWCQNKKVSNTTYLTQIKAEMNVRQDYVKALSIAKAAAKDYPRNVDFQF</sequence>
<proteinExistence type="predicted"/>
<keyword evidence="2" id="KW-1185">Reference proteome</keyword>
<dbReference type="KEGG" id="agi:FSB73_22215"/>
<dbReference type="EMBL" id="CP042434">
    <property type="protein sequence ID" value="QEC73980.1"/>
    <property type="molecule type" value="Genomic_DNA"/>
</dbReference>